<dbReference type="OrthoDB" id="9790390at2"/>
<dbReference type="Pfam" id="PF14559">
    <property type="entry name" value="TPR_19"/>
    <property type="match status" value="1"/>
</dbReference>
<dbReference type="PATRIC" id="fig|1612624.7.peg.5270"/>
<keyword evidence="5" id="KW-0676">Redox-active center</keyword>
<dbReference type="SUPFAM" id="SSF48452">
    <property type="entry name" value="TPR-like"/>
    <property type="match status" value="1"/>
</dbReference>
<dbReference type="PANTHER" id="PTHR45663:SF11">
    <property type="entry name" value="GEO12009P1"/>
    <property type="match status" value="1"/>
</dbReference>
<dbReference type="Pfam" id="PF00085">
    <property type="entry name" value="Thioredoxin"/>
    <property type="match status" value="1"/>
</dbReference>
<evidence type="ECO:0000256" key="4">
    <source>
        <dbReference type="ARBA" id="ARBA00023157"/>
    </source>
</evidence>
<feature type="domain" description="Thioredoxin" evidence="7">
    <location>
        <begin position="21"/>
        <end position="148"/>
    </location>
</feature>
<comment type="similarity">
    <text evidence="1">Belongs to the thioredoxin family.</text>
</comment>
<gene>
    <name evidence="8" type="ORF">ADU59_16685</name>
</gene>
<keyword evidence="3" id="KW-0249">Electron transport</keyword>
<evidence type="ECO:0000256" key="2">
    <source>
        <dbReference type="ARBA" id="ARBA00022448"/>
    </source>
</evidence>
<dbReference type="InterPro" id="IPR005746">
    <property type="entry name" value="Thioredoxin"/>
</dbReference>
<organism evidence="8 9">
    <name type="scientific">Pararhizobium polonicum</name>
    <dbReference type="NCBI Taxonomy" id="1612624"/>
    <lineage>
        <taxon>Bacteria</taxon>
        <taxon>Pseudomonadati</taxon>
        <taxon>Pseudomonadota</taxon>
        <taxon>Alphaproteobacteria</taxon>
        <taxon>Hyphomicrobiales</taxon>
        <taxon>Rhizobiaceae</taxon>
        <taxon>Rhizobium/Agrobacterium group</taxon>
        <taxon>Pararhizobium</taxon>
    </lineage>
</organism>
<dbReference type="RefSeq" id="WP_068955276.1">
    <property type="nucleotide sequence ID" value="NZ_LGLV01000010.1"/>
</dbReference>
<accession>A0A1C7NZA5</accession>
<dbReference type="EMBL" id="LGLV01000010">
    <property type="protein sequence ID" value="OBZ94319.1"/>
    <property type="molecule type" value="Genomic_DNA"/>
</dbReference>
<evidence type="ECO:0000256" key="1">
    <source>
        <dbReference type="ARBA" id="ARBA00008987"/>
    </source>
</evidence>
<dbReference type="PANTHER" id="PTHR45663">
    <property type="entry name" value="GEO12009P1"/>
    <property type="match status" value="1"/>
</dbReference>
<dbReference type="STRING" id="1612624.ADU59_16685"/>
<proteinExistence type="inferred from homology"/>
<sequence length="330" mass="35024">MSGNDNPYAASYGNQMTATASYGGAPAPAAATPAAGSAAGLIKETTTANFASDVIDASRQQPVLVDFWAPWCGPCKQLTPVIEKVVTEAQGRVRLVKMNIDDHPSIAGQLGIQSIPAVIAFVGGRPVDGFMGAVPESQIREFIDKIAGPMVDDQQAEIDAALAEAKTSFDQGDLQNAAGLYGAVLQADPDNATALAGLAQCMIAAGDPQQARDVLTDLSEELAKDAGIIAVLKKLDQIEEARKLGDPDALEQLLATNPDDHGARIKLAKIRNVEGDRDTAADHLLKVMKRDRTFEDDGARRELLQFFDVWGPMDPATLSARRKLSSILFS</sequence>
<dbReference type="InterPro" id="IPR011990">
    <property type="entry name" value="TPR-like_helical_dom_sf"/>
</dbReference>
<evidence type="ECO:0000259" key="7">
    <source>
        <dbReference type="PROSITE" id="PS51352"/>
    </source>
</evidence>
<evidence type="ECO:0000256" key="6">
    <source>
        <dbReference type="NCBIfam" id="TIGR01068"/>
    </source>
</evidence>
<dbReference type="FunFam" id="3.40.30.10:FF:000001">
    <property type="entry name" value="Thioredoxin"/>
    <property type="match status" value="1"/>
</dbReference>
<protein>
    <recommendedName>
        <fullName evidence="6">Thioredoxin</fullName>
    </recommendedName>
</protein>
<dbReference type="PROSITE" id="PS00194">
    <property type="entry name" value="THIOREDOXIN_1"/>
    <property type="match status" value="1"/>
</dbReference>
<dbReference type="SUPFAM" id="SSF52833">
    <property type="entry name" value="Thioredoxin-like"/>
    <property type="match status" value="1"/>
</dbReference>
<dbReference type="PRINTS" id="PR00421">
    <property type="entry name" value="THIOREDOXIN"/>
</dbReference>
<keyword evidence="2" id="KW-0813">Transport</keyword>
<dbReference type="InterPro" id="IPR036249">
    <property type="entry name" value="Thioredoxin-like_sf"/>
</dbReference>
<name>A0A1C7NZA5_9HYPH</name>
<dbReference type="InterPro" id="IPR013766">
    <property type="entry name" value="Thioredoxin_domain"/>
</dbReference>
<dbReference type="InterPro" id="IPR017937">
    <property type="entry name" value="Thioredoxin_CS"/>
</dbReference>
<evidence type="ECO:0000256" key="5">
    <source>
        <dbReference type="ARBA" id="ARBA00023284"/>
    </source>
</evidence>
<reference evidence="8 9" key="1">
    <citation type="journal article" date="2016" name="Syst. Appl. Microbiol.">
        <title>Pararhizobium polonicum sp. nov. isolated from tumors on stone fruit rootstocks.</title>
        <authorList>
            <person name="Pulawska J."/>
            <person name="Kuzmanovic N."/>
            <person name="Willems A."/>
            <person name="Pothier J.F."/>
        </authorList>
    </citation>
    <scope>NUCLEOTIDE SEQUENCE [LARGE SCALE GENOMIC DNA]</scope>
    <source>
        <strain evidence="8 9">F5.1</strain>
    </source>
</reference>
<dbReference type="GO" id="GO:0005829">
    <property type="term" value="C:cytosol"/>
    <property type="evidence" value="ECO:0007669"/>
    <property type="project" value="TreeGrafter"/>
</dbReference>
<dbReference type="Proteomes" id="UP000093111">
    <property type="component" value="Unassembled WGS sequence"/>
</dbReference>
<dbReference type="Pfam" id="PF14561">
    <property type="entry name" value="TPR_20"/>
    <property type="match status" value="1"/>
</dbReference>
<dbReference type="Gene3D" id="3.40.30.10">
    <property type="entry name" value="Glutaredoxin"/>
    <property type="match status" value="1"/>
</dbReference>
<dbReference type="PROSITE" id="PS51352">
    <property type="entry name" value="THIOREDOXIN_2"/>
    <property type="match status" value="1"/>
</dbReference>
<comment type="caution">
    <text evidence="8">The sequence shown here is derived from an EMBL/GenBank/DDBJ whole genome shotgun (WGS) entry which is preliminary data.</text>
</comment>
<keyword evidence="4" id="KW-1015">Disulfide bond</keyword>
<dbReference type="NCBIfam" id="TIGR01068">
    <property type="entry name" value="thioredoxin"/>
    <property type="match status" value="1"/>
</dbReference>
<keyword evidence="9" id="KW-1185">Reference proteome</keyword>
<dbReference type="CDD" id="cd02956">
    <property type="entry name" value="ybbN"/>
    <property type="match status" value="1"/>
</dbReference>
<dbReference type="GO" id="GO:0015035">
    <property type="term" value="F:protein-disulfide reductase activity"/>
    <property type="evidence" value="ECO:0007669"/>
    <property type="project" value="UniProtKB-UniRule"/>
</dbReference>
<evidence type="ECO:0000313" key="9">
    <source>
        <dbReference type="Proteomes" id="UP000093111"/>
    </source>
</evidence>
<dbReference type="AlphaFoldDB" id="A0A1C7NZA5"/>
<dbReference type="GO" id="GO:0006950">
    <property type="term" value="P:response to stress"/>
    <property type="evidence" value="ECO:0007669"/>
    <property type="project" value="UniProtKB-ARBA"/>
</dbReference>
<evidence type="ECO:0000256" key="3">
    <source>
        <dbReference type="ARBA" id="ARBA00022982"/>
    </source>
</evidence>
<dbReference type="GO" id="GO:0045454">
    <property type="term" value="P:cell redox homeostasis"/>
    <property type="evidence" value="ECO:0007669"/>
    <property type="project" value="TreeGrafter"/>
</dbReference>
<dbReference type="Gene3D" id="1.25.40.10">
    <property type="entry name" value="Tetratricopeptide repeat domain"/>
    <property type="match status" value="2"/>
</dbReference>
<evidence type="ECO:0000313" key="8">
    <source>
        <dbReference type="EMBL" id="OBZ94319.1"/>
    </source>
</evidence>